<gene>
    <name evidence="8" type="ORF">RFI_10229</name>
</gene>
<evidence type="ECO:0000256" key="1">
    <source>
        <dbReference type="ARBA" id="ARBA00004123"/>
    </source>
</evidence>
<evidence type="ECO:0000256" key="3">
    <source>
        <dbReference type="ARBA" id="ARBA00023015"/>
    </source>
</evidence>
<dbReference type="Proteomes" id="UP000023152">
    <property type="component" value="Unassembled WGS sequence"/>
</dbReference>
<sequence length="143" mass="16400">MSRKRFHGETGTEQLFSQAKKNDTRTFKVYRRTTLGTCLYDAITELVNDEMFPENLALAAMEHYDRAVASLFQTQVRTVVTSWSGQLYVYRYHEDVWEFYLKNAVFKTAGNPTAEHLATKNVHIVACDGTAPGKNKKNNKKNN</sequence>
<dbReference type="Pfam" id="PF02268">
    <property type="entry name" value="TFIIA_gamma_N"/>
    <property type="match status" value="1"/>
</dbReference>
<dbReference type="OrthoDB" id="586585at2759"/>
<evidence type="ECO:0000256" key="5">
    <source>
        <dbReference type="ARBA" id="ARBA00023242"/>
    </source>
</evidence>
<evidence type="ECO:0000313" key="8">
    <source>
        <dbReference type="EMBL" id="ETO26909.1"/>
    </source>
</evidence>
<dbReference type="InterPro" id="IPR015872">
    <property type="entry name" value="TFIIA_gsu_N"/>
</dbReference>
<dbReference type="InterPro" id="IPR009088">
    <property type="entry name" value="TFIIA_b-brl"/>
</dbReference>
<dbReference type="Pfam" id="PF02751">
    <property type="entry name" value="TFIIA_gamma_C"/>
    <property type="match status" value="1"/>
</dbReference>
<dbReference type="EMBL" id="ASPP01007573">
    <property type="protein sequence ID" value="ETO26909.1"/>
    <property type="molecule type" value="Genomic_DNA"/>
</dbReference>
<comment type="subcellular location">
    <subcellularLocation>
        <location evidence="1">Nucleus</location>
    </subcellularLocation>
</comment>
<dbReference type="AlphaFoldDB" id="X6NMK6"/>
<dbReference type="Gene3D" id="1.10.287.190">
    <property type="entry name" value="Transcription factor IIA gamma subunit, alpha-helical domain"/>
    <property type="match status" value="1"/>
</dbReference>
<evidence type="ECO:0008006" key="10">
    <source>
        <dbReference type="Google" id="ProtNLM"/>
    </source>
</evidence>
<keyword evidence="3" id="KW-0805">Transcription regulation</keyword>
<keyword evidence="9" id="KW-1185">Reference proteome</keyword>
<dbReference type="Gene3D" id="2.30.18.10">
    <property type="entry name" value="Transcription factor IIA (TFIIA), beta-barrel domain"/>
    <property type="match status" value="1"/>
</dbReference>
<feature type="domain" description="Transcription initiation factor IIA gamma subunit C-terminal" evidence="7">
    <location>
        <begin position="85"/>
        <end position="129"/>
    </location>
</feature>
<organism evidence="8 9">
    <name type="scientific">Reticulomyxa filosa</name>
    <dbReference type="NCBI Taxonomy" id="46433"/>
    <lineage>
        <taxon>Eukaryota</taxon>
        <taxon>Sar</taxon>
        <taxon>Rhizaria</taxon>
        <taxon>Retaria</taxon>
        <taxon>Foraminifera</taxon>
        <taxon>Monothalamids</taxon>
        <taxon>Reticulomyxidae</taxon>
        <taxon>Reticulomyxa</taxon>
    </lineage>
</organism>
<dbReference type="GO" id="GO:0006367">
    <property type="term" value="P:transcription initiation at RNA polymerase II promoter"/>
    <property type="evidence" value="ECO:0007669"/>
    <property type="project" value="InterPro"/>
</dbReference>
<keyword evidence="5" id="KW-0539">Nucleus</keyword>
<evidence type="ECO:0000313" key="9">
    <source>
        <dbReference type="Proteomes" id="UP000023152"/>
    </source>
</evidence>
<evidence type="ECO:0000256" key="4">
    <source>
        <dbReference type="ARBA" id="ARBA00023163"/>
    </source>
</evidence>
<feature type="domain" description="Transcription initiation factor IIA gamma subunit N-terminal" evidence="6">
    <location>
        <begin position="27"/>
        <end position="70"/>
    </location>
</feature>
<keyword evidence="4" id="KW-0804">Transcription</keyword>
<dbReference type="InterPro" id="IPR009083">
    <property type="entry name" value="TFIIA_a-hlx"/>
</dbReference>
<dbReference type="SUPFAM" id="SSF50784">
    <property type="entry name" value="Transcription factor IIA (TFIIA), beta-barrel domain"/>
    <property type="match status" value="1"/>
</dbReference>
<accession>X6NMK6</accession>
<dbReference type="InterPro" id="IPR003194">
    <property type="entry name" value="TFIIA_gsu"/>
</dbReference>
<dbReference type="GO" id="GO:0005672">
    <property type="term" value="C:transcription factor TFIIA complex"/>
    <property type="evidence" value="ECO:0007669"/>
    <property type="project" value="InterPro"/>
</dbReference>
<reference evidence="8 9" key="1">
    <citation type="journal article" date="2013" name="Curr. Biol.">
        <title>The Genome of the Foraminiferan Reticulomyxa filosa.</title>
        <authorList>
            <person name="Glockner G."/>
            <person name="Hulsmann N."/>
            <person name="Schleicher M."/>
            <person name="Noegel A.A."/>
            <person name="Eichinger L."/>
            <person name="Gallinger C."/>
            <person name="Pawlowski J."/>
            <person name="Sierra R."/>
            <person name="Euteneuer U."/>
            <person name="Pillet L."/>
            <person name="Moustafa A."/>
            <person name="Platzer M."/>
            <person name="Groth M."/>
            <person name="Szafranski K."/>
            <person name="Schliwa M."/>
        </authorList>
    </citation>
    <scope>NUCLEOTIDE SEQUENCE [LARGE SCALE GENOMIC DNA]</scope>
</reference>
<protein>
    <recommendedName>
        <fullName evidence="10">Transcription initiation factor IIA subunit 2</fullName>
    </recommendedName>
</protein>
<dbReference type="InterPro" id="IPR015871">
    <property type="entry name" value="TFIIA_gsu_C"/>
</dbReference>
<proteinExistence type="inferred from homology"/>
<dbReference type="PANTHER" id="PTHR10966">
    <property type="entry name" value="TRANSCRIPTION INITIATION FACTOR IIA SUBUNIT 2"/>
    <property type="match status" value="1"/>
</dbReference>
<dbReference type="SUPFAM" id="SSF47396">
    <property type="entry name" value="Transcription factor IIA (TFIIA), alpha-helical domain"/>
    <property type="match status" value="1"/>
</dbReference>
<comment type="similarity">
    <text evidence="2">Belongs to the TFIIA subunit 2 family.</text>
</comment>
<evidence type="ECO:0000256" key="2">
    <source>
        <dbReference type="ARBA" id="ARBA00007675"/>
    </source>
</evidence>
<name>X6NMK6_RETFI</name>
<evidence type="ECO:0000259" key="7">
    <source>
        <dbReference type="Pfam" id="PF02751"/>
    </source>
</evidence>
<comment type="caution">
    <text evidence="8">The sequence shown here is derived from an EMBL/GenBank/DDBJ whole genome shotgun (WGS) entry which is preliminary data.</text>
</comment>
<evidence type="ECO:0000259" key="6">
    <source>
        <dbReference type="Pfam" id="PF02268"/>
    </source>
</evidence>